<dbReference type="PANTHER" id="PTHR21310:SF51">
    <property type="entry name" value="AMINOGLYCOSIDE PHOSPHOTRANSFERASE DOMAIN-CONTAINING PROTEIN"/>
    <property type="match status" value="1"/>
</dbReference>
<dbReference type="STRING" id="28573.A0A0U1MAA0"/>
<dbReference type="Pfam" id="PF01636">
    <property type="entry name" value="APH"/>
    <property type="match status" value="1"/>
</dbReference>
<evidence type="ECO:0000259" key="2">
    <source>
        <dbReference type="Pfam" id="PF01636"/>
    </source>
</evidence>
<dbReference type="Gene3D" id="3.90.1200.10">
    <property type="match status" value="1"/>
</dbReference>
<feature type="region of interest" description="Disordered" evidence="1">
    <location>
        <begin position="1"/>
        <end position="28"/>
    </location>
</feature>
<dbReference type="EMBL" id="CVMT01000013">
    <property type="protein sequence ID" value="CRG92584.1"/>
    <property type="molecule type" value="Genomic_DNA"/>
</dbReference>
<dbReference type="OMA" id="YAWNEEM"/>
<feature type="compositionally biased region" description="Acidic residues" evidence="1">
    <location>
        <begin position="17"/>
        <end position="27"/>
    </location>
</feature>
<dbReference type="AlphaFoldDB" id="A0A0U1MAA0"/>
<dbReference type="PANTHER" id="PTHR21310">
    <property type="entry name" value="AMINOGLYCOSIDE PHOSPHOTRANSFERASE-RELATED-RELATED"/>
    <property type="match status" value="1"/>
</dbReference>
<name>A0A0U1MAA0_TALIS</name>
<feature type="compositionally biased region" description="Polar residues" evidence="1">
    <location>
        <begin position="1"/>
        <end position="13"/>
    </location>
</feature>
<accession>A0A0U1MAA0</accession>
<dbReference type="OrthoDB" id="10003767at2759"/>
<dbReference type="InterPro" id="IPR011009">
    <property type="entry name" value="Kinase-like_dom_sf"/>
</dbReference>
<keyword evidence="4" id="KW-1185">Reference proteome</keyword>
<dbReference type="InterPro" id="IPR002575">
    <property type="entry name" value="Aminoglycoside_PTrfase"/>
</dbReference>
<proteinExistence type="predicted"/>
<protein>
    <recommendedName>
        <fullName evidence="2">Aminoglycoside phosphotransferase domain-containing protein</fullName>
    </recommendedName>
</protein>
<dbReference type="SUPFAM" id="SSF56112">
    <property type="entry name" value="Protein kinase-like (PK-like)"/>
    <property type="match status" value="1"/>
</dbReference>
<dbReference type="Proteomes" id="UP000054383">
    <property type="component" value="Unassembled WGS sequence"/>
</dbReference>
<reference evidence="3 4" key="1">
    <citation type="submission" date="2015-04" db="EMBL/GenBank/DDBJ databases">
        <authorList>
            <person name="Syromyatnikov M.Y."/>
            <person name="Popov V.N."/>
        </authorList>
    </citation>
    <scope>NUCLEOTIDE SEQUENCE [LARGE SCALE GENOMIC DNA]</scope>
    <source>
        <strain evidence="3">WF-38-12</strain>
    </source>
</reference>
<sequence length="465" mass="52291">MAQQQNETPYTVHSSDDSDDDDDDDEKAELFSPVIAALDKDKLSLLALAVLQRTSPLASQPSDVKPSISEPIYGSYHVVFPLTFDNGLRWAVKIPVNGIESKWDDLSARALASEANTMRLLKRDTTIPLPDVLEFSSTTDNSIGCPYILMTYISGTPLYNVWFGHHLNNISPDVIRARRVRALEGIASAMEQLDRFTFQTGGCPVFNDNEKQPTIGPLRRVDHKAILERWFIHHDPSDDPIYVESAAYSDPKLRYTFMLDRHPEKNPIPQGLAMLLHQLISWIPEPQGKDPFVLAHPDFDIQNFIVSEEGELLGVIDWDGVAAVPHSFGNRSYPGWLTRDWDPAMYGYKESMEDGVEPEGVWEDSPDSLAYYRGIYNAIMARRDCEINLCRMSLITENLAIAAENPPQRNPILEKLVGEAWVAAGQEKELDYLDVARSFSDGEVNGEVMDKLKKGFHILLSKEGL</sequence>
<evidence type="ECO:0000313" key="3">
    <source>
        <dbReference type="EMBL" id="CRG92584.1"/>
    </source>
</evidence>
<gene>
    <name evidence="3" type="ORF">PISL3812_09646</name>
</gene>
<feature type="domain" description="Aminoglycoside phosphotransferase" evidence="2">
    <location>
        <begin position="107"/>
        <end position="319"/>
    </location>
</feature>
<evidence type="ECO:0000313" key="4">
    <source>
        <dbReference type="Proteomes" id="UP000054383"/>
    </source>
</evidence>
<evidence type="ECO:0000256" key="1">
    <source>
        <dbReference type="SAM" id="MobiDB-lite"/>
    </source>
</evidence>
<organism evidence="3 4">
    <name type="scientific">Talaromyces islandicus</name>
    <name type="common">Penicillium islandicum</name>
    <dbReference type="NCBI Taxonomy" id="28573"/>
    <lineage>
        <taxon>Eukaryota</taxon>
        <taxon>Fungi</taxon>
        <taxon>Dikarya</taxon>
        <taxon>Ascomycota</taxon>
        <taxon>Pezizomycotina</taxon>
        <taxon>Eurotiomycetes</taxon>
        <taxon>Eurotiomycetidae</taxon>
        <taxon>Eurotiales</taxon>
        <taxon>Trichocomaceae</taxon>
        <taxon>Talaromyces</taxon>
        <taxon>Talaromyces sect. Islandici</taxon>
    </lineage>
</organism>
<dbReference type="InterPro" id="IPR051678">
    <property type="entry name" value="AGP_Transferase"/>
</dbReference>